<comment type="subcellular location">
    <subcellularLocation>
        <location evidence="1">Membrane</location>
        <topology evidence="1">Multi-pass membrane protein</topology>
    </subcellularLocation>
</comment>
<dbReference type="PANTHER" id="PTHR43495:SF5">
    <property type="entry name" value="GAMMA-AMINOBUTYRIC ACID PERMEASE"/>
    <property type="match status" value="1"/>
</dbReference>
<evidence type="ECO:0000256" key="2">
    <source>
        <dbReference type="ARBA" id="ARBA00022448"/>
    </source>
</evidence>
<evidence type="ECO:0000313" key="9">
    <source>
        <dbReference type="EMBL" id="ATW28492.1"/>
    </source>
</evidence>
<evidence type="ECO:0000256" key="3">
    <source>
        <dbReference type="ARBA" id="ARBA00022692"/>
    </source>
</evidence>
<keyword evidence="5 7" id="KW-1133">Transmembrane helix</keyword>
<dbReference type="KEGG" id="fwa:DCMF_09250"/>
<keyword evidence="10" id="KW-1185">Reference proteome</keyword>
<evidence type="ECO:0000256" key="1">
    <source>
        <dbReference type="ARBA" id="ARBA00004141"/>
    </source>
</evidence>
<proteinExistence type="predicted"/>
<feature type="transmembrane region" description="Helical" evidence="7">
    <location>
        <begin position="399"/>
        <end position="420"/>
    </location>
</feature>
<dbReference type="Pfam" id="PF00324">
    <property type="entry name" value="AA_permease"/>
    <property type="match status" value="1"/>
</dbReference>
<feature type="transmembrane region" description="Helical" evidence="7">
    <location>
        <begin position="118"/>
        <end position="137"/>
    </location>
</feature>
<name>A0A3G1L135_FORW1</name>
<dbReference type="PIRSF" id="PIRSF006060">
    <property type="entry name" value="AA_transporter"/>
    <property type="match status" value="1"/>
</dbReference>
<feature type="transmembrane region" description="Helical" evidence="7">
    <location>
        <begin position="273"/>
        <end position="293"/>
    </location>
</feature>
<feature type="transmembrane region" description="Helical" evidence="7">
    <location>
        <begin position="325"/>
        <end position="346"/>
    </location>
</feature>
<keyword evidence="6 7" id="KW-0472">Membrane</keyword>
<dbReference type="EMBL" id="CP017634">
    <property type="protein sequence ID" value="ATW28492.1"/>
    <property type="molecule type" value="Genomic_DNA"/>
</dbReference>
<keyword evidence="2" id="KW-0813">Transport</keyword>
<evidence type="ECO:0000259" key="8">
    <source>
        <dbReference type="Pfam" id="PF00324"/>
    </source>
</evidence>
<keyword evidence="4" id="KW-0029">Amino-acid transport</keyword>
<evidence type="ECO:0000256" key="4">
    <source>
        <dbReference type="ARBA" id="ARBA00022970"/>
    </source>
</evidence>
<feature type="transmembrane region" description="Helical" evidence="7">
    <location>
        <begin position="352"/>
        <end position="378"/>
    </location>
</feature>
<feature type="transmembrane region" description="Helical" evidence="7">
    <location>
        <begin position="43"/>
        <end position="72"/>
    </location>
</feature>
<feature type="transmembrane region" description="Helical" evidence="7">
    <location>
        <begin position="12"/>
        <end position="31"/>
    </location>
</feature>
<dbReference type="Gene3D" id="1.20.1740.10">
    <property type="entry name" value="Amino acid/polyamine transporter I"/>
    <property type="match status" value="1"/>
</dbReference>
<dbReference type="PANTHER" id="PTHR43495">
    <property type="entry name" value="GABA PERMEASE"/>
    <property type="match status" value="1"/>
</dbReference>
<evidence type="ECO:0000256" key="7">
    <source>
        <dbReference type="SAM" id="Phobius"/>
    </source>
</evidence>
<dbReference type="InterPro" id="IPR004841">
    <property type="entry name" value="AA-permease/SLC12A_dom"/>
</dbReference>
<feature type="transmembrane region" description="Helical" evidence="7">
    <location>
        <begin position="181"/>
        <end position="204"/>
    </location>
</feature>
<feature type="transmembrane region" description="Helical" evidence="7">
    <location>
        <begin position="426"/>
        <end position="445"/>
    </location>
</feature>
<feature type="transmembrane region" description="Helical" evidence="7">
    <location>
        <begin position="144"/>
        <end position="169"/>
    </location>
</feature>
<dbReference type="GO" id="GO:0016020">
    <property type="term" value="C:membrane"/>
    <property type="evidence" value="ECO:0007669"/>
    <property type="project" value="UniProtKB-SubCell"/>
</dbReference>
<evidence type="ECO:0000256" key="5">
    <source>
        <dbReference type="ARBA" id="ARBA00022989"/>
    </source>
</evidence>
<organism evidence="9 10">
    <name type="scientific">Formimonas warabiya</name>
    <dbReference type="NCBI Taxonomy" id="1761012"/>
    <lineage>
        <taxon>Bacteria</taxon>
        <taxon>Bacillati</taxon>
        <taxon>Bacillota</taxon>
        <taxon>Clostridia</taxon>
        <taxon>Eubacteriales</taxon>
        <taxon>Peptococcaceae</taxon>
        <taxon>Candidatus Formimonas</taxon>
    </lineage>
</organism>
<accession>A0A3G1L135</accession>
<feature type="transmembrane region" description="Helical" evidence="7">
    <location>
        <begin position="93"/>
        <end position="112"/>
    </location>
</feature>
<evidence type="ECO:0000256" key="6">
    <source>
        <dbReference type="ARBA" id="ARBA00023136"/>
    </source>
</evidence>
<evidence type="ECO:0000313" key="10">
    <source>
        <dbReference type="Proteomes" id="UP000323521"/>
    </source>
</evidence>
<feature type="domain" description="Amino acid permease/ SLC12A" evidence="8">
    <location>
        <begin position="9"/>
        <end position="449"/>
    </location>
</feature>
<reference evidence="9 10" key="1">
    <citation type="submission" date="2016-10" db="EMBL/GenBank/DDBJ databases">
        <title>Complete Genome Sequence of Peptococcaceae strain DCMF.</title>
        <authorList>
            <person name="Edwards R.J."/>
            <person name="Holland S.I."/>
            <person name="Deshpande N.P."/>
            <person name="Wong Y.K."/>
            <person name="Ertan H."/>
            <person name="Manefield M."/>
            <person name="Russell T.L."/>
            <person name="Lee M.J."/>
        </authorList>
    </citation>
    <scope>NUCLEOTIDE SEQUENCE [LARGE SCALE GENOMIC DNA]</scope>
    <source>
        <strain evidence="9 10">DCMF</strain>
    </source>
</reference>
<dbReference type="GO" id="GO:0055085">
    <property type="term" value="P:transmembrane transport"/>
    <property type="evidence" value="ECO:0007669"/>
    <property type="project" value="InterPro"/>
</dbReference>
<dbReference type="GO" id="GO:0006865">
    <property type="term" value="P:amino acid transport"/>
    <property type="evidence" value="ECO:0007669"/>
    <property type="project" value="UniProtKB-KW"/>
</dbReference>
<dbReference type="PROSITE" id="PS51257">
    <property type="entry name" value="PROKAR_LIPOPROTEIN"/>
    <property type="match status" value="1"/>
</dbReference>
<keyword evidence="3 7" id="KW-0812">Transmembrane</keyword>
<sequence>MQRGLKNRHIQLIAMGGIIGSCYFLGNGYLIDTMGPAACLAFLFGGMIVFMVTYCLGELAVAMPVCGSFVNYANDLISPTWAAGVGWSYYTNWVVYIPAEFIATGIIMNNFFPAVDPLYWSIIFGIILTIVNMLYVGTFGELEFWLALIKVCAIVIFTVLAVLIFFGLIGNQQGHVLGTSILLGSGGFFPGGFVIVLLSMSLIINNYLGSELIGIAAGESEQPEKAIPVAVRNVTFRIVAMFSIPTLLLTVIFPWKQAGLEESVFAAALNAYGFNWAGVVMSLVVLTAAVSCANSGIYGSSRAVVGMAQTGMAPRWMAKTNRRGVPYAAVIVCMIPAWIALFAYTLDTSGQIYTILLSLSGFTGLLSWICICWCQYNFRRRLEKMGVDAKKTLKFTMPYFPYVTCFAILIMAVIMLYTFINPDLRISSYIGIPMLVVPMILYHLFGDKEKHKAGLGGVNVFEQFLKTNGIKE</sequence>
<dbReference type="AlphaFoldDB" id="A0A3G1L135"/>
<dbReference type="FunFam" id="1.20.1740.10:FF:000001">
    <property type="entry name" value="Amino acid permease"/>
    <property type="match status" value="1"/>
</dbReference>
<feature type="transmembrane region" description="Helical" evidence="7">
    <location>
        <begin position="234"/>
        <end position="253"/>
    </location>
</feature>
<protein>
    <submittedName>
        <fullName evidence="9">Amino acid permease</fullName>
    </submittedName>
</protein>
<dbReference type="Proteomes" id="UP000323521">
    <property type="component" value="Chromosome"/>
</dbReference>
<gene>
    <name evidence="9" type="ORF">DCMF_09250</name>
</gene>